<dbReference type="GO" id="GO:0006508">
    <property type="term" value="P:proteolysis"/>
    <property type="evidence" value="ECO:0007669"/>
    <property type="project" value="UniProtKB-UniRule"/>
</dbReference>
<evidence type="ECO:0000256" key="1">
    <source>
        <dbReference type="ARBA" id="ARBA00022670"/>
    </source>
</evidence>
<proteinExistence type="inferred from homology"/>
<dbReference type="OrthoDB" id="9777293at2"/>
<dbReference type="Gene3D" id="3.40.50.1450">
    <property type="entry name" value="HybD-like"/>
    <property type="match status" value="1"/>
</dbReference>
<comment type="similarity">
    <text evidence="4">Belongs to the peptidase A25 family.</text>
</comment>
<dbReference type="AlphaFoldDB" id="A0A1I6SZX9"/>
<dbReference type="EC" id="3.4.24.78" evidence="4"/>
<dbReference type="GO" id="GO:0009847">
    <property type="term" value="P:spore germination"/>
    <property type="evidence" value="ECO:0007669"/>
    <property type="project" value="UniProtKB-UniRule"/>
</dbReference>
<dbReference type="PIRSF" id="PIRSF019549">
    <property type="entry name" value="Peptidase_A25"/>
    <property type="match status" value="1"/>
</dbReference>
<dbReference type="NCBIfam" id="TIGR01441">
    <property type="entry name" value="GPR"/>
    <property type="match status" value="1"/>
</dbReference>
<evidence type="ECO:0000256" key="2">
    <source>
        <dbReference type="ARBA" id="ARBA00022801"/>
    </source>
</evidence>
<feature type="propeptide" id="PRO_5009356520" evidence="4">
    <location>
        <begin position="1"/>
        <end position="38"/>
    </location>
</feature>
<reference evidence="7" key="1">
    <citation type="submission" date="2016-10" db="EMBL/GenBank/DDBJ databases">
        <authorList>
            <person name="Varghese N."/>
            <person name="Submissions S."/>
        </authorList>
    </citation>
    <scope>NUCLEOTIDE SEQUENCE [LARGE SCALE GENOMIC DNA]</scope>
    <source>
        <strain evidence="7">DSM 45789</strain>
    </source>
</reference>
<sequence>MFDKNGQGQLNQQGTSSQENLQNQSASLDTGRFPVRTDLAREAHDMAVQEQGSPDGGIPGVQIEEQDEEGIVTSWIRVESEEGAQALGKAQGTYLTLEVPGLRSQDSMLQERVLKKFTQEFERYLAEIGIDPNASILIVGLGNQNVTADALGPFVVKHSMVTRHLFRLMPEQVEEGYRPVSAIAPGVLGTTGMETSEIIFGVVERTQPDVIIAIDSLASRALSRVNTTIQVSDVGIFPGSGVGNKRLPLNQDSLGIPVIAIGIPTVVDAATIAHDTAEFVLAHIHREMNQGKGKPTNPLDPMNRASVKELQSQEISPESRQHMLGMVGGLEVDEKQQLIQEVLEPLGQNLIVTPKEVDAFIGDMGKMVALGLNCALHDAVTPENVSAHSN</sequence>
<comment type="PTM">
    <text evidence="4">Autoproteolytically processed. The inactive tetrameric zymogen termed p46 autoprocesses to a smaller form termed p41, which is active only during spore germination.</text>
</comment>
<evidence type="ECO:0000256" key="3">
    <source>
        <dbReference type="ARBA" id="ARBA00023145"/>
    </source>
</evidence>
<accession>A0A1I6SZX9</accession>
<dbReference type="InterPro" id="IPR023430">
    <property type="entry name" value="Pept_HybD-like_dom_sf"/>
</dbReference>
<keyword evidence="1 4" id="KW-0645">Protease</keyword>
<dbReference type="SUPFAM" id="SSF53163">
    <property type="entry name" value="HybD-like"/>
    <property type="match status" value="1"/>
</dbReference>
<gene>
    <name evidence="4" type="primary">gpr</name>
    <name evidence="6" type="ORF">SAMN05444972_108167</name>
</gene>
<keyword evidence="3 4" id="KW-0865">Zymogen</keyword>
<feature type="chain" id="PRO_5023455208" description="Germination protease" evidence="4">
    <location>
        <begin position="39"/>
        <end position="390"/>
    </location>
</feature>
<name>A0A1I6SZX9_9BACL</name>
<dbReference type="HAMAP" id="MF_00626">
    <property type="entry name" value="Germination_prot"/>
    <property type="match status" value="1"/>
</dbReference>
<comment type="catalytic activity">
    <reaction evidence="4">
        <text>Endopeptidase action with P4 Glu or Asp, P1 preferably Glu &gt; Asp, P1' hydrophobic and P2' Ala.</text>
        <dbReference type="EC" id="3.4.24.78"/>
    </reaction>
</comment>
<dbReference type="EMBL" id="FPAA01000008">
    <property type="protein sequence ID" value="SFS82551.1"/>
    <property type="molecule type" value="Genomic_DNA"/>
</dbReference>
<evidence type="ECO:0000256" key="4">
    <source>
        <dbReference type="HAMAP-Rule" id="MF_00626"/>
    </source>
</evidence>
<dbReference type="Proteomes" id="UP000198660">
    <property type="component" value="Unassembled WGS sequence"/>
</dbReference>
<dbReference type="InterPro" id="IPR005080">
    <property type="entry name" value="Peptidase_A25"/>
</dbReference>
<evidence type="ECO:0000313" key="7">
    <source>
        <dbReference type="Proteomes" id="UP000198660"/>
    </source>
</evidence>
<evidence type="ECO:0000313" key="6">
    <source>
        <dbReference type="EMBL" id="SFS82551.1"/>
    </source>
</evidence>
<dbReference type="RefSeq" id="WP_091837689.1">
    <property type="nucleotide sequence ID" value="NZ_FPAA01000008.1"/>
</dbReference>
<feature type="compositionally biased region" description="Polar residues" evidence="5">
    <location>
        <begin position="1"/>
        <end position="28"/>
    </location>
</feature>
<dbReference type="Pfam" id="PF03418">
    <property type="entry name" value="Peptidase_A25"/>
    <property type="match status" value="1"/>
</dbReference>
<protein>
    <recommendedName>
        <fullName evidence="4">Germination protease</fullName>
        <ecNumber evidence="4">3.4.24.78</ecNumber>
    </recommendedName>
    <alternativeName>
        <fullName evidence="4">GPR endopeptidase</fullName>
    </alternativeName>
    <alternativeName>
        <fullName evidence="4">Germination proteinase</fullName>
    </alternativeName>
    <alternativeName>
        <fullName evidence="4">Spore protease</fullName>
    </alternativeName>
</protein>
<organism evidence="6 7">
    <name type="scientific">Marininema halotolerans</name>
    <dbReference type="NCBI Taxonomy" id="1155944"/>
    <lineage>
        <taxon>Bacteria</taxon>
        <taxon>Bacillati</taxon>
        <taxon>Bacillota</taxon>
        <taxon>Bacilli</taxon>
        <taxon>Bacillales</taxon>
        <taxon>Thermoactinomycetaceae</taxon>
        <taxon>Marininema</taxon>
    </lineage>
</organism>
<keyword evidence="2 4" id="KW-0378">Hydrolase</keyword>
<keyword evidence="7" id="KW-1185">Reference proteome</keyword>
<comment type="function">
    <text evidence="4">Initiates the rapid degradation of small, acid-soluble proteins during spore germination.</text>
</comment>
<evidence type="ECO:0000256" key="5">
    <source>
        <dbReference type="SAM" id="MobiDB-lite"/>
    </source>
</evidence>
<feature type="region of interest" description="Disordered" evidence="5">
    <location>
        <begin position="1"/>
        <end position="32"/>
    </location>
</feature>
<comment type="subunit">
    <text evidence="4">Homotetramer.</text>
</comment>
<dbReference type="GO" id="GO:0004222">
    <property type="term" value="F:metalloendopeptidase activity"/>
    <property type="evidence" value="ECO:0007669"/>
    <property type="project" value="UniProtKB-UniRule"/>
</dbReference>